<protein>
    <submittedName>
        <fullName evidence="2">Uncharacterized protein</fullName>
    </submittedName>
</protein>
<feature type="non-terminal residue" evidence="2">
    <location>
        <position position="1"/>
    </location>
</feature>
<dbReference type="EMBL" id="CAUYUJ010001282">
    <property type="protein sequence ID" value="CAK0795196.1"/>
    <property type="molecule type" value="Genomic_DNA"/>
</dbReference>
<feature type="compositionally biased region" description="Low complexity" evidence="1">
    <location>
        <begin position="157"/>
        <end position="172"/>
    </location>
</feature>
<feature type="region of interest" description="Disordered" evidence="1">
    <location>
        <begin position="1"/>
        <end position="94"/>
    </location>
</feature>
<evidence type="ECO:0000313" key="2">
    <source>
        <dbReference type="EMBL" id="CAK0795196.1"/>
    </source>
</evidence>
<gene>
    <name evidence="2" type="ORF">PCOR1329_LOCUS4926</name>
</gene>
<organism evidence="2 3">
    <name type="scientific">Prorocentrum cordatum</name>
    <dbReference type="NCBI Taxonomy" id="2364126"/>
    <lineage>
        <taxon>Eukaryota</taxon>
        <taxon>Sar</taxon>
        <taxon>Alveolata</taxon>
        <taxon>Dinophyceae</taxon>
        <taxon>Prorocentrales</taxon>
        <taxon>Prorocentraceae</taxon>
        <taxon>Prorocentrum</taxon>
    </lineage>
</organism>
<feature type="region of interest" description="Disordered" evidence="1">
    <location>
        <begin position="132"/>
        <end position="192"/>
    </location>
</feature>
<accession>A0ABN9PU54</accession>
<feature type="compositionally biased region" description="Basic residues" evidence="1">
    <location>
        <begin position="173"/>
        <end position="184"/>
    </location>
</feature>
<proteinExistence type="predicted"/>
<feature type="compositionally biased region" description="Low complexity" evidence="1">
    <location>
        <begin position="10"/>
        <end position="20"/>
    </location>
</feature>
<reference evidence="2" key="1">
    <citation type="submission" date="2023-10" db="EMBL/GenBank/DDBJ databases">
        <authorList>
            <person name="Chen Y."/>
            <person name="Shah S."/>
            <person name="Dougan E. K."/>
            <person name="Thang M."/>
            <person name="Chan C."/>
        </authorList>
    </citation>
    <scope>NUCLEOTIDE SEQUENCE [LARGE SCALE GENOMIC DNA]</scope>
</reference>
<comment type="caution">
    <text evidence="2">The sequence shown here is derived from an EMBL/GenBank/DDBJ whole genome shotgun (WGS) entry which is preliminary data.</text>
</comment>
<sequence>AGVVRRLRLPHGPLRPGLLRWVPRPEDVHASRADGPGEGRAARVAEGHPGAQPRRERGGRRRPGRRRRRVRRRREGVGPAGAGGRRGGARRRGPRVAFAGGLGDARAAAEPVGILHARLQRHAGRDRGLPARLVDQRCGPGDAGRRRRHAPARARPLRGGPPRRGLLPAAPRARARALRPHRQGRAPVQVHRPHRAHGLALAVPGVLRPRRRGAVRV</sequence>
<feature type="compositionally biased region" description="Basic residues" evidence="1">
    <location>
        <begin position="145"/>
        <end position="156"/>
    </location>
</feature>
<keyword evidence="3" id="KW-1185">Reference proteome</keyword>
<feature type="compositionally biased region" description="Basic residues" evidence="1">
    <location>
        <begin position="57"/>
        <end position="74"/>
    </location>
</feature>
<evidence type="ECO:0000313" key="3">
    <source>
        <dbReference type="Proteomes" id="UP001189429"/>
    </source>
</evidence>
<dbReference type="Proteomes" id="UP001189429">
    <property type="component" value="Unassembled WGS sequence"/>
</dbReference>
<evidence type="ECO:0000256" key="1">
    <source>
        <dbReference type="SAM" id="MobiDB-lite"/>
    </source>
</evidence>
<feature type="compositionally biased region" description="Basic and acidic residues" evidence="1">
    <location>
        <begin position="23"/>
        <end position="46"/>
    </location>
</feature>
<feature type="non-terminal residue" evidence="2">
    <location>
        <position position="217"/>
    </location>
</feature>
<name>A0ABN9PU54_9DINO</name>